<sequence>MNVIPLTSPISGRVVYRVADQAFDFTPNDPGEVAARRGSPASLAVDSVLVDVGMPNGILLYVWGYSPQSSWLAVPGMPSGAVDGVVMVDEPELDSQASVSIRRDGSDPAEVWWTQFDADTGVVPHHERRTR</sequence>
<reference evidence="1 2" key="1">
    <citation type="submission" date="2023-07" db="EMBL/GenBank/DDBJ databases">
        <title>Sequencing the genomes of 1000 actinobacteria strains.</title>
        <authorList>
            <person name="Klenk H.-P."/>
        </authorList>
    </citation>
    <scope>NUCLEOTIDE SEQUENCE [LARGE SCALE GENOMIC DNA]</scope>
    <source>
        <strain evidence="1 2">DSM 20167</strain>
    </source>
</reference>
<comment type="caution">
    <text evidence="1">The sequence shown here is derived from an EMBL/GenBank/DDBJ whole genome shotgun (WGS) entry which is preliminary data.</text>
</comment>
<dbReference type="EMBL" id="JAVDYI010000001">
    <property type="protein sequence ID" value="MDR7359371.1"/>
    <property type="molecule type" value="Genomic_DNA"/>
</dbReference>
<dbReference type="RefSeq" id="WP_310291893.1">
    <property type="nucleotide sequence ID" value="NZ_BAAAWO010000001.1"/>
</dbReference>
<evidence type="ECO:0000313" key="1">
    <source>
        <dbReference type="EMBL" id="MDR7359371.1"/>
    </source>
</evidence>
<gene>
    <name evidence="1" type="ORF">J2S64_003062</name>
</gene>
<accession>A0ABU2BL52</accession>
<dbReference type="Proteomes" id="UP001183817">
    <property type="component" value="Unassembled WGS sequence"/>
</dbReference>
<protein>
    <submittedName>
        <fullName evidence="1">Uncharacterized protein</fullName>
    </submittedName>
</protein>
<keyword evidence="2" id="KW-1185">Reference proteome</keyword>
<proteinExistence type="predicted"/>
<organism evidence="1 2">
    <name type="scientific">Paeniglutamicibacter sulfureus</name>
    <dbReference type="NCBI Taxonomy" id="43666"/>
    <lineage>
        <taxon>Bacteria</taxon>
        <taxon>Bacillati</taxon>
        <taxon>Actinomycetota</taxon>
        <taxon>Actinomycetes</taxon>
        <taxon>Micrococcales</taxon>
        <taxon>Micrococcaceae</taxon>
        <taxon>Paeniglutamicibacter</taxon>
    </lineage>
</organism>
<name>A0ABU2BL52_9MICC</name>
<evidence type="ECO:0000313" key="2">
    <source>
        <dbReference type="Proteomes" id="UP001183817"/>
    </source>
</evidence>